<dbReference type="PANTHER" id="PTHR46112:SF2">
    <property type="entry name" value="XAA-PRO AMINOPEPTIDASE P-RELATED"/>
    <property type="match status" value="1"/>
</dbReference>
<dbReference type="SUPFAM" id="SSF55920">
    <property type="entry name" value="Creatinase/aminopeptidase"/>
    <property type="match status" value="1"/>
</dbReference>
<dbReference type="Proteomes" id="UP000007360">
    <property type="component" value="Unassembled WGS sequence"/>
</dbReference>
<dbReference type="CDD" id="cd01066">
    <property type="entry name" value="APP_MetAP"/>
    <property type="match status" value="1"/>
</dbReference>
<dbReference type="PANTHER" id="PTHR46112">
    <property type="entry name" value="AMINOPEPTIDASE"/>
    <property type="match status" value="1"/>
</dbReference>
<dbReference type="EMBL" id="AMPO01000001">
    <property type="protein sequence ID" value="EKF86961.1"/>
    <property type="molecule type" value="Genomic_DNA"/>
</dbReference>
<dbReference type="InterPro" id="IPR001714">
    <property type="entry name" value="Pept_M24_MAP"/>
</dbReference>
<dbReference type="Gene3D" id="3.40.350.10">
    <property type="entry name" value="Creatinase/prolidase N-terminal domain"/>
    <property type="match status" value="1"/>
</dbReference>
<gene>
    <name evidence="3" type="ORF">A994_01705</name>
</gene>
<dbReference type="InterPro" id="IPR000994">
    <property type="entry name" value="Pept_M24"/>
</dbReference>
<dbReference type="Pfam" id="PF00557">
    <property type="entry name" value="Peptidase_M24"/>
    <property type="match status" value="1"/>
</dbReference>
<comment type="caution">
    <text evidence="3">The sequence shown here is derived from an EMBL/GenBank/DDBJ whole genome shotgun (WGS) entry which is preliminary data.</text>
</comment>
<keyword evidence="4" id="KW-1185">Reference proteome</keyword>
<feature type="domain" description="Peptidase M24" evidence="1">
    <location>
        <begin position="149"/>
        <end position="384"/>
    </location>
</feature>
<accession>K2QFV7</accession>
<dbReference type="InterPro" id="IPR029149">
    <property type="entry name" value="Creatin/AminoP/Spt16_N"/>
</dbReference>
<dbReference type="Gene3D" id="3.90.230.10">
    <property type="entry name" value="Creatinase/methionine aminopeptidase superfamily"/>
    <property type="match status" value="1"/>
</dbReference>
<evidence type="ECO:0000313" key="3">
    <source>
        <dbReference type="EMBL" id="EKF86961.1"/>
    </source>
</evidence>
<dbReference type="Pfam" id="PF01321">
    <property type="entry name" value="Creatinase_N"/>
    <property type="match status" value="1"/>
</dbReference>
<sequence>MKNALIEKVPLSQIEGRIKSFKAIMDVSNPGWEMAVIFSKINIYYFTGTMQEGILLIPCEEDPILWVRRSYQRAMDESLFPYIKPMKSFRDARKEIKTLPDTVYLETEVVPLALYQRFTKHFPFKEFKPVDQQLAAVRAVKSEYELSFMRKSGKIHQKVTEDMVPEMLQEGMSEADLAVEIFKTLVNEGHDGLTRFGMFDNEMVVGHVGFGDSSIYPTYFDGASGTRGISPAAPVLGSRNRKLEKGDLVFVDVGCAVNGYNTDKTMTYMYGSTLPEHALEAHQRCVEIQNQIARMLKPGTIPSQIYGDIMDNLDDDFLENFMGFGPRKVKFLGHAIGLLIDELPVIAERFDQPLQEGMAFAVEPKKGIKDIGMVGIENTFIVTASGGECITGNHPGMIPIF</sequence>
<dbReference type="SUPFAM" id="SSF53092">
    <property type="entry name" value="Creatinase/prolidase N-terminal domain"/>
    <property type="match status" value="1"/>
</dbReference>
<organism evidence="3 4">
    <name type="scientific">Methanobacterium formicicum (strain DSM 3637 / PP1)</name>
    <dbReference type="NCBI Taxonomy" id="1204725"/>
    <lineage>
        <taxon>Archaea</taxon>
        <taxon>Methanobacteriati</taxon>
        <taxon>Methanobacteriota</taxon>
        <taxon>Methanomada group</taxon>
        <taxon>Methanobacteria</taxon>
        <taxon>Methanobacteriales</taxon>
        <taxon>Methanobacteriaceae</taxon>
        <taxon>Methanobacterium</taxon>
    </lineage>
</organism>
<evidence type="ECO:0000259" key="1">
    <source>
        <dbReference type="Pfam" id="PF00557"/>
    </source>
</evidence>
<evidence type="ECO:0000259" key="2">
    <source>
        <dbReference type="Pfam" id="PF01321"/>
    </source>
</evidence>
<proteinExistence type="predicted"/>
<evidence type="ECO:0000313" key="4">
    <source>
        <dbReference type="Proteomes" id="UP000007360"/>
    </source>
</evidence>
<dbReference type="PRINTS" id="PR00599">
    <property type="entry name" value="MAPEPTIDASE"/>
</dbReference>
<dbReference type="InterPro" id="IPR036005">
    <property type="entry name" value="Creatinase/aminopeptidase-like"/>
</dbReference>
<dbReference type="InterPro" id="IPR050659">
    <property type="entry name" value="Peptidase_M24B"/>
</dbReference>
<protein>
    <submittedName>
        <fullName evidence="3">Peptidase M24</fullName>
    </submittedName>
</protein>
<dbReference type="AlphaFoldDB" id="K2QFV7"/>
<feature type="domain" description="Creatinase N-terminal" evidence="2">
    <location>
        <begin position="17"/>
        <end position="140"/>
    </location>
</feature>
<dbReference type="PATRIC" id="fig|1204725.3.peg.343"/>
<name>K2QFV7_METFP</name>
<dbReference type="RefSeq" id="WP_004029535.1">
    <property type="nucleotide sequence ID" value="NZ_AMPO01000001.1"/>
</dbReference>
<dbReference type="InterPro" id="IPR000587">
    <property type="entry name" value="Creatinase_N"/>
</dbReference>
<reference evidence="3 4" key="1">
    <citation type="journal article" date="2012" name="J. Bacteriol.">
        <title>Draft genome sequence of Methanobacterium formicicum DSM 3637, an archaebacterium isolated from the methane producer amoeba Pelomyxa palustris.</title>
        <authorList>
            <person name="Gutierrez G."/>
        </authorList>
    </citation>
    <scope>NUCLEOTIDE SEQUENCE [LARGE SCALE GENOMIC DNA]</scope>
    <source>
        <strain evidence="4">DSM 3637 / PP1</strain>
    </source>
</reference>